<keyword evidence="3" id="KW-0067">ATP-binding</keyword>
<dbReference type="PROSITE" id="PS50011">
    <property type="entry name" value="PROTEIN_KINASE_DOM"/>
    <property type="match status" value="1"/>
</dbReference>
<feature type="region of interest" description="Disordered" evidence="4">
    <location>
        <begin position="535"/>
        <end position="570"/>
    </location>
</feature>
<organism evidence="6 7">
    <name type="scientific">[Candida] anglica</name>
    <dbReference type="NCBI Taxonomy" id="148631"/>
    <lineage>
        <taxon>Eukaryota</taxon>
        <taxon>Fungi</taxon>
        <taxon>Dikarya</taxon>
        <taxon>Ascomycota</taxon>
        <taxon>Saccharomycotina</taxon>
        <taxon>Pichiomycetes</taxon>
        <taxon>Debaryomycetaceae</taxon>
        <taxon>Kurtzmaniella</taxon>
    </lineage>
</organism>
<dbReference type="SUPFAM" id="SSF56112">
    <property type="entry name" value="Protein kinase-like (PK-like)"/>
    <property type="match status" value="1"/>
</dbReference>
<evidence type="ECO:0000256" key="4">
    <source>
        <dbReference type="SAM" id="MobiDB-lite"/>
    </source>
</evidence>
<dbReference type="Gene3D" id="3.30.200.20">
    <property type="entry name" value="Phosphorylase Kinase, domain 1"/>
    <property type="match status" value="1"/>
</dbReference>
<accession>A0ABP0ED87</accession>
<evidence type="ECO:0000259" key="5">
    <source>
        <dbReference type="PROSITE" id="PS50011"/>
    </source>
</evidence>
<dbReference type="Gene3D" id="1.10.510.10">
    <property type="entry name" value="Transferase(Phosphotransferase) domain 1"/>
    <property type="match status" value="1"/>
</dbReference>
<keyword evidence="6" id="KW-0418">Kinase</keyword>
<dbReference type="InterPro" id="IPR008271">
    <property type="entry name" value="Ser/Thr_kinase_AS"/>
</dbReference>
<evidence type="ECO:0000256" key="1">
    <source>
        <dbReference type="ARBA" id="ARBA00022527"/>
    </source>
</evidence>
<dbReference type="InterPro" id="IPR000719">
    <property type="entry name" value="Prot_kinase_dom"/>
</dbReference>
<evidence type="ECO:0000256" key="2">
    <source>
        <dbReference type="ARBA" id="ARBA00022741"/>
    </source>
</evidence>
<proteinExistence type="predicted"/>
<feature type="domain" description="Protein kinase" evidence="5">
    <location>
        <begin position="18"/>
        <end position="397"/>
    </location>
</feature>
<keyword evidence="7" id="KW-1185">Reference proteome</keyword>
<dbReference type="InterPro" id="IPR050117">
    <property type="entry name" value="MAPK"/>
</dbReference>
<keyword evidence="6" id="KW-0808">Transferase</keyword>
<name>A0ABP0ED87_9ASCO</name>
<gene>
    <name evidence="6" type="primary">IME2</name>
    <name evidence="6" type="ORF">CAAN4_E11936</name>
</gene>
<dbReference type="EMBL" id="OZ004257">
    <property type="protein sequence ID" value="CAK7908816.1"/>
    <property type="molecule type" value="Genomic_DNA"/>
</dbReference>
<keyword evidence="2" id="KW-0547">Nucleotide-binding</keyword>
<sequence>MTVALPVSLEKSNYKSKYQNISILGNGSFGTVTLAKYRNSLANLFQSSASCRATMMEPLLDSNAHLNPLVAVKTMNRKLANTMDYMRVKEVRFILSVPSHHCLVQIYEMFVDEVDLQLCIVMESMNQNLYQLMKQRKNIRFSSVTLKSILRQLTDGLRHIHRHGFFHRDLKPENILVISTSQYYGCKENIPISRKDDNYVVKIADYGLARHVQNMKPYTAYVSTRWYRSPEILLRRKWYSKPVDIWALGTVAVEIATFRPLFPGSNELDQTWKILEVLGCPSVGNQPFRGDDKQSTGNTNNSIQTSLSSSQLSSSLSSKLSMNDSLDDFTPFGGYWEEAQTLSSKLGFILPATLGSRIEDILPGNNYDQLGKIIKMCLTWNPDTRADIETICAQEYFQGTCLASPYREPERLFDGKENLNHMREPKNLKLENNDENKDPIERIQPMVVSVSKEKEIVNNYLGHTCNVYDDDNDGYESEFMKSLTLDDFQEYSFANNFEETMASDKEGCDIEDYEAYINYDEAELATYRANSGYSWENDAEDESIDNDPEDMQEDSRQVDYSFGSGYDIKC</sequence>
<reference evidence="6 7" key="1">
    <citation type="submission" date="2024-01" db="EMBL/GenBank/DDBJ databases">
        <authorList>
            <consortium name="Genoscope - CEA"/>
            <person name="William W."/>
        </authorList>
    </citation>
    <scope>NUCLEOTIDE SEQUENCE [LARGE SCALE GENOMIC DNA]</scope>
    <source>
        <strain evidence="6 7">29B2s-10</strain>
    </source>
</reference>
<dbReference type="Pfam" id="PF00069">
    <property type="entry name" value="Pkinase"/>
    <property type="match status" value="1"/>
</dbReference>
<evidence type="ECO:0000256" key="3">
    <source>
        <dbReference type="ARBA" id="ARBA00022840"/>
    </source>
</evidence>
<dbReference type="InterPro" id="IPR011009">
    <property type="entry name" value="Kinase-like_dom_sf"/>
</dbReference>
<dbReference type="Proteomes" id="UP001497600">
    <property type="component" value="Chromosome E"/>
</dbReference>
<dbReference type="PROSITE" id="PS00108">
    <property type="entry name" value="PROTEIN_KINASE_ST"/>
    <property type="match status" value="1"/>
</dbReference>
<dbReference type="GO" id="GO:0016301">
    <property type="term" value="F:kinase activity"/>
    <property type="evidence" value="ECO:0007669"/>
    <property type="project" value="UniProtKB-KW"/>
</dbReference>
<evidence type="ECO:0000313" key="6">
    <source>
        <dbReference type="EMBL" id="CAK7908816.1"/>
    </source>
</evidence>
<feature type="compositionally biased region" description="Polar residues" evidence="4">
    <location>
        <begin position="295"/>
        <end position="305"/>
    </location>
</feature>
<keyword evidence="1" id="KW-0723">Serine/threonine-protein kinase</keyword>
<feature type="region of interest" description="Disordered" evidence="4">
    <location>
        <begin position="286"/>
        <end position="305"/>
    </location>
</feature>
<feature type="compositionally biased region" description="Acidic residues" evidence="4">
    <location>
        <begin position="537"/>
        <end position="552"/>
    </location>
</feature>
<evidence type="ECO:0000313" key="7">
    <source>
        <dbReference type="Proteomes" id="UP001497600"/>
    </source>
</evidence>
<dbReference type="SMART" id="SM00220">
    <property type="entry name" value="S_TKc"/>
    <property type="match status" value="1"/>
</dbReference>
<dbReference type="PANTHER" id="PTHR24055">
    <property type="entry name" value="MITOGEN-ACTIVATED PROTEIN KINASE"/>
    <property type="match status" value="1"/>
</dbReference>
<protein>
    <submittedName>
        <fullName evidence="6">Meiosis induction protein kinase Ime2p/SME1</fullName>
    </submittedName>
</protein>